<evidence type="ECO:0000256" key="1">
    <source>
        <dbReference type="ARBA" id="ARBA00022679"/>
    </source>
</evidence>
<keyword evidence="4" id="KW-1185">Reference proteome</keyword>
<organism evidence="3 4">
    <name type="scientific">Halomonas urmiana</name>
    <dbReference type="NCBI Taxonomy" id="490901"/>
    <lineage>
        <taxon>Bacteria</taxon>
        <taxon>Pseudomonadati</taxon>
        <taxon>Pseudomonadota</taxon>
        <taxon>Gammaproteobacteria</taxon>
        <taxon>Oceanospirillales</taxon>
        <taxon>Halomonadaceae</taxon>
        <taxon>Halomonas</taxon>
    </lineage>
</organism>
<dbReference type="CDD" id="cd02440">
    <property type="entry name" value="AdoMet_MTases"/>
    <property type="match status" value="1"/>
</dbReference>
<reference evidence="3 4" key="1">
    <citation type="journal article" date="2007" name="Int. J. Syst. Evol. Microbiol.">
        <title>Halomonas saccharevitans sp. nov., Halomonas arcis sp. nov. and Halomonas subterranea sp. nov., halophilic bacteria isolated from hypersaline environments of China.</title>
        <authorList>
            <person name="Xu X.W."/>
            <person name="Wu Y.H."/>
            <person name="Zhou Z."/>
            <person name="Wang C.S."/>
            <person name="Zhou Y.G."/>
            <person name="Zhang H.B."/>
            <person name="Wang Y."/>
            <person name="Wu M."/>
        </authorList>
    </citation>
    <scope>NUCLEOTIDE SEQUENCE [LARGE SCALE GENOMIC DNA]</scope>
    <source>
        <strain evidence="3 4">TBZ3</strain>
    </source>
</reference>
<dbReference type="Proteomes" id="UP000306973">
    <property type="component" value="Unassembled WGS sequence"/>
</dbReference>
<comment type="caution">
    <text evidence="3">The sequence shown here is derived from an EMBL/GenBank/DDBJ whole genome shotgun (WGS) entry which is preliminary data.</text>
</comment>
<keyword evidence="1 3" id="KW-0808">Transferase</keyword>
<dbReference type="InterPro" id="IPR029063">
    <property type="entry name" value="SAM-dependent_MTases_sf"/>
</dbReference>
<sequence length="196" mass="21688">MPDPGWWHTLWPNPEGVIRSLGIRSSMTVVDLCCGDGYFTAPLAAFVKGKLYAVDLDRAMLEKAQAEVEHVGASVRQWICADARDLAKLVPEAVDFVMIANTFHGVPDKAAMARSVAAALTPGGRLGIVNWHQLPLEETVILGQPRGPKTEMRMSPEQVKNIVEPVGFELEKIVQFPPFHYGAVFRRKEDSDEHIT</sequence>
<dbReference type="Gene3D" id="3.40.50.150">
    <property type="entry name" value="Vaccinia Virus protein VP39"/>
    <property type="match status" value="1"/>
</dbReference>
<keyword evidence="3" id="KW-0489">Methyltransferase</keyword>
<dbReference type="SUPFAM" id="SSF53335">
    <property type="entry name" value="S-adenosyl-L-methionine-dependent methyltransferases"/>
    <property type="match status" value="1"/>
</dbReference>
<dbReference type="EMBL" id="VBUI01000007">
    <property type="protein sequence ID" value="TLF52157.1"/>
    <property type="molecule type" value="Genomic_DNA"/>
</dbReference>
<accession>A0A5R8MJH1</accession>
<evidence type="ECO:0000313" key="4">
    <source>
        <dbReference type="Proteomes" id="UP000306973"/>
    </source>
</evidence>
<dbReference type="OrthoDB" id="5794052at2"/>
<name>A0A5R8MJH1_9GAMM</name>
<dbReference type="PANTHER" id="PTHR43861">
    <property type="entry name" value="TRANS-ACONITATE 2-METHYLTRANSFERASE-RELATED"/>
    <property type="match status" value="1"/>
</dbReference>
<dbReference type="AlphaFoldDB" id="A0A5R8MJH1"/>
<dbReference type="GO" id="GO:0032259">
    <property type="term" value="P:methylation"/>
    <property type="evidence" value="ECO:0007669"/>
    <property type="project" value="UniProtKB-KW"/>
</dbReference>
<evidence type="ECO:0000313" key="3">
    <source>
        <dbReference type="EMBL" id="TLF52157.1"/>
    </source>
</evidence>
<dbReference type="InterPro" id="IPR041698">
    <property type="entry name" value="Methyltransf_25"/>
</dbReference>
<protein>
    <submittedName>
        <fullName evidence="3">Methyltransferase domain-containing protein</fullName>
    </submittedName>
</protein>
<proteinExistence type="predicted"/>
<dbReference type="Pfam" id="PF13649">
    <property type="entry name" value="Methyltransf_25"/>
    <property type="match status" value="1"/>
</dbReference>
<feature type="domain" description="Methyltransferase" evidence="2">
    <location>
        <begin position="29"/>
        <end position="124"/>
    </location>
</feature>
<gene>
    <name evidence="3" type="ORF">FEI13_06150</name>
</gene>
<evidence type="ECO:0000259" key="2">
    <source>
        <dbReference type="Pfam" id="PF13649"/>
    </source>
</evidence>
<dbReference type="GO" id="GO:0008168">
    <property type="term" value="F:methyltransferase activity"/>
    <property type="evidence" value="ECO:0007669"/>
    <property type="project" value="UniProtKB-KW"/>
</dbReference>